<accession>A0AAV2R0B4</accession>
<comment type="caution">
    <text evidence="2">The sequence shown here is derived from an EMBL/GenBank/DDBJ whole genome shotgun (WGS) entry which is preliminary data.</text>
</comment>
<feature type="non-terminal residue" evidence="2">
    <location>
        <position position="1"/>
    </location>
</feature>
<evidence type="ECO:0000313" key="3">
    <source>
        <dbReference type="Proteomes" id="UP001497623"/>
    </source>
</evidence>
<proteinExistence type="predicted"/>
<evidence type="ECO:0000256" key="1">
    <source>
        <dbReference type="SAM" id="MobiDB-lite"/>
    </source>
</evidence>
<sequence>VDIYNDMKTKNMKNVSSNPRPHSKTVAIANGIKTRMHCDHLNPRCSCGKRVKQNKKEHGANVYATPKQKLSVQANTKSRNDVSSTASFNKNFSVPSVRVNPRGGKDRRKHYDTIENDPPTNIVEEDWNARRNDYSFNNDNNSTNYKQLAIDSRKLIADSKRLAKDSKRFIQETKPQPHIFNSKESIGERNKKSVKFADTIEEVRLTRPRSRSDECVSDPSHDYLSSRGSTRASRYAYYENLNQKERCNSLRSPNSHNTYINNCTTCTSHSHKHKKSCNCDENDPELEELQRRFNNLRESSIPDPCFMCERNPDFLCRHFGNTCHSHEQRLSSCSPHKSRENIYSHRNDPINDCGRHSIRSNNSYNDDKFVREPIIPYEPRTDIVRDLKKKLEDEYQENNIYRNHSPYRGIHSWDTDDLENLKNYRKFKGKDNNLELPRHRCSHHYIQNDRLFLEPSKTDSLGRSLCRECGTPQPHNPHEDPYLYHIHLGDFKDPSLNYEYNQDRHRKNVHINSHIKEMDNYQSRSFKNPPGILKQNGRRSNSLDDPRLDDNKYKLQSDDTTKNLYANKDTENDIYPRKFRFIDRCRTSDELRYQNNSSYGRHHKTSMALRDHLFNHRL</sequence>
<dbReference type="Proteomes" id="UP001497623">
    <property type="component" value="Unassembled WGS sequence"/>
</dbReference>
<dbReference type="AlphaFoldDB" id="A0AAV2R0B4"/>
<organism evidence="2 3">
    <name type="scientific">Meganyctiphanes norvegica</name>
    <name type="common">Northern krill</name>
    <name type="synonym">Thysanopoda norvegica</name>
    <dbReference type="NCBI Taxonomy" id="48144"/>
    <lineage>
        <taxon>Eukaryota</taxon>
        <taxon>Metazoa</taxon>
        <taxon>Ecdysozoa</taxon>
        <taxon>Arthropoda</taxon>
        <taxon>Crustacea</taxon>
        <taxon>Multicrustacea</taxon>
        <taxon>Malacostraca</taxon>
        <taxon>Eumalacostraca</taxon>
        <taxon>Eucarida</taxon>
        <taxon>Euphausiacea</taxon>
        <taxon>Euphausiidae</taxon>
        <taxon>Meganyctiphanes</taxon>
    </lineage>
</organism>
<name>A0AAV2R0B4_MEGNR</name>
<feature type="compositionally biased region" description="Basic and acidic residues" evidence="1">
    <location>
        <begin position="541"/>
        <end position="554"/>
    </location>
</feature>
<keyword evidence="3" id="KW-1185">Reference proteome</keyword>
<protein>
    <submittedName>
        <fullName evidence="2">Uncharacterized protein</fullName>
    </submittedName>
</protein>
<dbReference type="EMBL" id="CAXKWB010012534">
    <property type="protein sequence ID" value="CAL4104898.1"/>
    <property type="molecule type" value="Genomic_DNA"/>
</dbReference>
<feature type="region of interest" description="Disordered" evidence="1">
    <location>
        <begin position="522"/>
        <end position="554"/>
    </location>
</feature>
<gene>
    <name evidence="2" type="ORF">MNOR_LOCUS17880</name>
</gene>
<reference evidence="2 3" key="1">
    <citation type="submission" date="2024-05" db="EMBL/GenBank/DDBJ databases">
        <authorList>
            <person name="Wallberg A."/>
        </authorList>
    </citation>
    <scope>NUCLEOTIDE SEQUENCE [LARGE SCALE GENOMIC DNA]</scope>
</reference>
<evidence type="ECO:0000313" key="2">
    <source>
        <dbReference type="EMBL" id="CAL4104898.1"/>
    </source>
</evidence>
<feature type="region of interest" description="Disordered" evidence="1">
    <location>
        <begin position="93"/>
        <end position="120"/>
    </location>
</feature>